<organism evidence="2 3">
    <name type="scientific">Brachionus plicatilis</name>
    <name type="common">Marine rotifer</name>
    <name type="synonym">Brachionus muelleri</name>
    <dbReference type="NCBI Taxonomy" id="10195"/>
    <lineage>
        <taxon>Eukaryota</taxon>
        <taxon>Metazoa</taxon>
        <taxon>Spiralia</taxon>
        <taxon>Gnathifera</taxon>
        <taxon>Rotifera</taxon>
        <taxon>Eurotatoria</taxon>
        <taxon>Monogononta</taxon>
        <taxon>Pseudotrocha</taxon>
        <taxon>Ploima</taxon>
        <taxon>Brachionidae</taxon>
        <taxon>Brachionus</taxon>
    </lineage>
</organism>
<sequence length="118" mass="13799">MMNFCPICIFSYQILRFRRTYLKKFVPSKSDFSTALFNATNIKKLRKFKFSKKSSKILYFRLFFGRFTFHFLLVSFSLVVTGILLKSLICLNNVILNDLVVNKNKKFSDKNLSTGGKI</sequence>
<keyword evidence="1" id="KW-0812">Transmembrane</keyword>
<evidence type="ECO:0000313" key="2">
    <source>
        <dbReference type="EMBL" id="RNA06720.1"/>
    </source>
</evidence>
<keyword evidence="3" id="KW-1185">Reference proteome</keyword>
<evidence type="ECO:0000313" key="3">
    <source>
        <dbReference type="Proteomes" id="UP000276133"/>
    </source>
</evidence>
<keyword evidence="1" id="KW-1133">Transmembrane helix</keyword>
<keyword evidence="1" id="KW-0472">Membrane</keyword>
<proteinExistence type="predicted"/>
<dbReference type="AlphaFoldDB" id="A0A3M7Q5P5"/>
<dbReference type="Proteomes" id="UP000276133">
    <property type="component" value="Unassembled WGS sequence"/>
</dbReference>
<gene>
    <name evidence="2" type="ORF">BpHYR1_009223</name>
</gene>
<dbReference type="EMBL" id="REGN01007301">
    <property type="protein sequence ID" value="RNA06720.1"/>
    <property type="molecule type" value="Genomic_DNA"/>
</dbReference>
<name>A0A3M7Q5P5_BRAPC</name>
<evidence type="ECO:0000256" key="1">
    <source>
        <dbReference type="SAM" id="Phobius"/>
    </source>
</evidence>
<reference evidence="2 3" key="1">
    <citation type="journal article" date="2018" name="Sci. Rep.">
        <title>Genomic signatures of local adaptation to the degree of environmental predictability in rotifers.</title>
        <authorList>
            <person name="Franch-Gras L."/>
            <person name="Hahn C."/>
            <person name="Garcia-Roger E.M."/>
            <person name="Carmona M.J."/>
            <person name="Serra M."/>
            <person name="Gomez A."/>
        </authorList>
    </citation>
    <scope>NUCLEOTIDE SEQUENCE [LARGE SCALE GENOMIC DNA]</scope>
    <source>
        <strain evidence="2">HYR1</strain>
    </source>
</reference>
<protein>
    <submittedName>
        <fullName evidence="2">Uncharacterized protein</fullName>
    </submittedName>
</protein>
<accession>A0A3M7Q5P5</accession>
<comment type="caution">
    <text evidence="2">The sequence shown here is derived from an EMBL/GenBank/DDBJ whole genome shotgun (WGS) entry which is preliminary data.</text>
</comment>
<feature type="transmembrane region" description="Helical" evidence="1">
    <location>
        <begin position="58"/>
        <end position="85"/>
    </location>
</feature>